<reference evidence="2 3" key="1">
    <citation type="submission" date="2019-07" db="EMBL/GenBank/DDBJ databases">
        <title>Description of 53C-WASEF.</title>
        <authorList>
            <person name="Pitt A."/>
            <person name="Hahn M.W."/>
        </authorList>
    </citation>
    <scope>NUCLEOTIDE SEQUENCE [LARGE SCALE GENOMIC DNA]</scope>
    <source>
        <strain evidence="2 3">53C-WASEF</strain>
    </source>
</reference>
<dbReference type="CDD" id="cd01392">
    <property type="entry name" value="HTH_LacI"/>
    <property type="match status" value="1"/>
</dbReference>
<proteinExistence type="predicted"/>
<organism evidence="2 3">
    <name type="scientific">Rariglobus hedericola</name>
    <dbReference type="NCBI Taxonomy" id="2597822"/>
    <lineage>
        <taxon>Bacteria</taxon>
        <taxon>Pseudomonadati</taxon>
        <taxon>Verrucomicrobiota</taxon>
        <taxon>Opitutia</taxon>
        <taxon>Opitutales</taxon>
        <taxon>Opitutaceae</taxon>
        <taxon>Rariglobus</taxon>
    </lineage>
</organism>
<dbReference type="AlphaFoldDB" id="A0A556QRL4"/>
<dbReference type="Gene3D" id="1.10.260.40">
    <property type="entry name" value="lambda repressor-like DNA-binding domains"/>
    <property type="match status" value="1"/>
</dbReference>
<accession>A0A556QRL4</accession>
<dbReference type="GO" id="GO:0003677">
    <property type="term" value="F:DNA binding"/>
    <property type="evidence" value="ECO:0007669"/>
    <property type="project" value="InterPro"/>
</dbReference>
<dbReference type="PROSITE" id="PS50932">
    <property type="entry name" value="HTH_LACI_2"/>
    <property type="match status" value="1"/>
</dbReference>
<protein>
    <submittedName>
        <fullName evidence="2">LacI family transcriptional regulator</fullName>
    </submittedName>
</protein>
<dbReference type="SUPFAM" id="SSF47413">
    <property type="entry name" value="lambda repressor-like DNA-binding domains"/>
    <property type="match status" value="1"/>
</dbReference>
<dbReference type="OrthoDB" id="184672at2"/>
<gene>
    <name evidence="2" type="ORF">FPL22_08340</name>
</gene>
<dbReference type="InterPro" id="IPR010982">
    <property type="entry name" value="Lambda_DNA-bd_dom_sf"/>
</dbReference>
<keyword evidence="3" id="KW-1185">Reference proteome</keyword>
<evidence type="ECO:0000259" key="1">
    <source>
        <dbReference type="PROSITE" id="PS50932"/>
    </source>
</evidence>
<dbReference type="SMART" id="SM00354">
    <property type="entry name" value="HTH_LACI"/>
    <property type="match status" value="1"/>
</dbReference>
<dbReference type="GO" id="GO:0006355">
    <property type="term" value="P:regulation of DNA-templated transcription"/>
    <property type="evidence" value="ECO:0007669"/>
    <property type="project" value="InterPro"/>
</dbReference>
<feature type="domain" description="HTH lacI-type" evidence="1">
    <location>
        <begin position="33"/>
        <end position="82"/>
    </location>
</feature>
<dbReference type="EMBL" id="VMBG01000001">
    <property type="protein sequence ID" value="TSJ79287.1"/>
    <property type="molecule type" value="Genomic_DNA"/>
</dbReference>
<name>A0A556QRL4_9BACT</name>
<sequence>MEKLKTGAFGPMRLKSKPFDFMAQIQTSSLVKVAREAGVALSTASLAMRGSPLVKAATAERVKAVAERLGYRADLRMGSLMARIRRAKGAPDRERLAFVWVSATRADTRREGFCQASLAGAKRRAEELGCALDEFWLHDGGMTEARLEKILVTRGITGVVFSAPLRDMEVTVDWNWGCFAAAIIGNSEFHPSLHRAGHYHYRSMWTAMEKLRLAGCLRPAVVLHEPHHRRIHGVHQAAFLTNHPLPEQALGMTRFGLPASGAALRTWIAKVKADALIFVVTPPAEFSRELAGIKTLRSIVSLGASSTGMPGMDMREDLVAAGAVDLVVAQLHRNERGVPERPKTLLLEGEWRE</sequence>
<dbReference type="Pfam" id="PF00356">
    <property type="entry name" value="LacI"/>
    <property type="match status" value="1"/>
</dbReference>
<dbReference type="InterPro" id="IPR000843">
    <property type="entry name" value="HTH_LacI"/>
</dbReference>
<dbReference type="Proteomes" id="UP000315648">
    <property type="component" value="Unassembled WGS sequence"/>
</dbReference>
<comment type="caution">
    <text evidence="2">The sequence shown here is derived from an EMBL/GenBank/DDBJ whole genome shotgun (WGS) entry which is preliminary data.</text>
</comment>
<evidence type="ECO:0000313" key="3">
    <source>
        <dbReference type="Proteomes" id="UP000315648"/>
    </source>
</evidence>
<evidence type="ECO:0000313" key="2">
    <source>
        <dbReference type="EMBL" id="TSJ79287.1"/>
    </source>
</evidence>